<dbReference type="InterPro" id="IPR001375">
    <property type="entry name" value="Peptidase_S9_cat"/>
</dbReference>
<evidence type="ECO:0000259" key="2">
    <source>
        <dbReference type="Pfam" id="PF00326"/>
    </source>
</evidence>
<evidence type="ECO:0000313" key="4">
    <source>
        <dbReference type="Proteomes" id="UP000197097"/>
    </source>
</evidence>
<organism evidence="3 4">
    <name type="scientific">Sphingopyxis witflariensis</name>
    <dbReference type="NCBI Taxonomy" id="173675"/>
    <lineage>
        <taxon>Bacteria</taxon>
        <taxon>Pseudomonadati</taxon>
        <taxon>Pseudomonadota</taxon>
        <taxon>Alphaproteobacteria</taxon>
        <taxon>Sphingomonadales</taxon>
        <taxon>Sphingomonadaceae</taxon>
        <taxon>Sphingopyxis</taxon>
    </lineage>
</organism>
<accession>A0A246JGI5</accession>
<dbReference type="InterPro" id="IPR029058">
    <property type="entry name" value="AB_hydrolase_fold"/>
</dbReference>
<name>A0A246JGI5_9SPHN</name>
<evidence type="ECO:0000256" key="1">
    <source>
        <dbReference type="SAM" id="SignalP"/>
    </source>
</evidence>
<dbReference type="GO" id="GO:0008236">
    <property type="term" value="F:serine-type peptidase activity"/>
    <property type="evidence" value="ECO:0007669"/>
    <property type="project" value="InterPro"/>
</dbReference>
<dbReference type="RefSeq" id="WP_088474301.1">
    <property type="nucleotide sequence ID" value="NZ_NISJ01000015.1"/>
</dbReference>
<feature type="signal peptide" evidence="1">
    <location>
        <begin position="1"/>
        <end position="23"/>
    </location>
</feature>
<proteinExistence type="predicted"/>
<dbReference type="GO" id="GO:0006508">
    <property type="term" value="P:proteolysis"/>
    <property type="evidence" value="ECO:0007669"/>
    <property type="project" value="InterPro"/>
</dbReference>
<dbReference type="OrthoDB" id="100212at2"/>
<comment type="caution">
    <text evidence="3">The sequence shown here is derived from an EMBL/GenBank/DDBJ whole genome shotgun (WGS) entry which is preliminary data.</text>
</comment>
<feature type="domain" description="Peptidase S9 prolyl oligopeptidase catalytic" evidence="2">
    <location>
        <begin position="475"/>
        <end position="690"/>
    </location>
</feature>
<keyword evidence="4" id="KW-1185">Reference proteome</keyword>
<protein>
    <submittedName>
        <fullName evidence="3">Prolyl oligopeptidase</fullName>
    </submittedName>
</protein>
<dbReference type="SUPFAM" id="SSF53474">
    <property type="entry name" value="alpha/beta-Hydrolases"/>
    <property type="match status" value="1"/>
</dbReference>
<reference evidence="3 4" key="1">
    <citation type="journal article" date="2002" name="Int. J. Syst. Evol. Microbiol.">
        <title>Sphingopyxis witflariensis sp. nov., isolated from activated sludge.</title>
        <authorList>
            <person name="Kampfer P."/>
            <person name="Witzenberger R."/>
            <person name="Denner E.B."/>
            <person name="Busse H.J."/>
            <person name="Neef A."/>
        </authorList>
    </citation>
    <scope>NUCLEOTIDE SEQUENCE [LARGE SCALE GENOMIC DNA]</scope>
    <source>
        <strain evidence="3 4">DSM 14551</strain>
    </source>
</reference>
<dbReference type="Proteomes" id="UP000197097">
    <property type="component" value="Unassembled WGS sequence"/>
</dbReference>
<dbReference type="Pfam" id="PF00326">
    <property type="entry name" value="Peptidase_S9"/>
    <property type="match status" value="1"/>
</dbReference>
<feature type="chain" id="PRO_5012173618" evidence="1">
    <location>
        <begin position="24"/>
        <end position="727"/>
    </location>
</feature>
<gene>
    <name evidence="3" type="ORF">CDQ91_19040</name>
</gene>
<dbReference type="EMBL" id="NISJ01000015">
    <property type="protein sequence ID" value="OWQ91648.1"/>
    <property type="molecule type" value="Genomic_DNA"/>
</dbReference>
<sequence length="727" mass="79506">MIRTILLTGSAMLGIALALPSVATERQRAWTLDDQLTVPEIRTLAIAADGKGAAYVVRIADRTSDKTVAVLRHVDLASGKTREWLRAAWIEDLRRIPGTADWSARIDKGEGVQLYRIAANGAVTPIVVHPETAIYGDSEGATYLAYGHAPLPTGVRSYSWSPDGQWLWYVVLDAEPYDRRMRYDADVASERAQRRSPGRATASIFLRGPNGKDRLLSTRPHGDISTFFDRSFVSWRNGEVNYDVMEVDADGRQQTMTMAVPLATGVPRVADDKATRGYWRLAGPRGGRLTSEGIGSMRDLVETLPDGSKQHYGRFPFAVGDGRASGGFVSADGKRAIAGFRTIENPRFGLVVIEKAKPRVIGGASSLNHCDFTAALDRGICIAQSQTMAPAVVSIDVASGTMRRIASVAPAHDGIAPLRTEPRTWVNRNDSKATGYIVWPRGYTKGKRYPAIVITHGTDADERFANQENQWEYPAQLLAERGYVVLLINVPASTQNADLKAIYDTWVNETKDRPPREVQDRIWLNDTASFEDAVSELIDAGVVDPMRVGIAGFSRGSQSVNVAMTQSQMFGAASSGDGGYLEPAFYPSLTGSYDTVYGGPPTDPAALPNYLRMAPSLRGKEACGAMLLQMANPYPASVDLYAALRAAKVAAQISLYPGEDMASDETHIFHIPSNRLKAMQENIAWFDYWLLGKRDSDSPFADRYAEWDKMRGAAPRRCDGSKSVVPD</sequence>
<dbReference type="Gene3D" id="3.40.50.1820">
    <property type="entry name" value="alpha/beta hydrolase"/>
    <property type="match status" value="1"/>
</dbReference>
<evidence type="ECO:0000313" key="3">
    <source>
        <dbReference type="EMBL" id="OWQ91648.1"/>
    </source>
</evidence>
<keyword evidence="1" id="KW-0732">Signal</keyword>
<dbReference type="AlphaFoldDB" id="A0A246JGI5"/>
<dbReference type="SUPFAM" id="SSF82171">
    <property type="entry name" value="DPP6 N-terminal domain-like"/>
    <property type="match status" value="1"/>
</dbReference>